<comment type="caution">
    <text evidence="2">The sequence shown here is derived from an EMBL/GenBank/DDBJ whole genome shotgun (WGS) entry which is preliminary data.</text>
</comment>
<accession>A0ABP2GKE4</accession>
<dbReference type="EMBL" id="ACVR01000046">
    <property type="protein sequence ID" value="EET82176.1"/>
    <property type="molecule type" value="Genomic_DNA"/>
</dbReference>
<organism evidence="2 3">
    <name type="scientific">Acinetobacter radioresistens SK82</name>
    <dbReference type="NCBI Taxonomy" id="596318"/>
    <lineage>
        <taxon>Bacteria</taxon>
        <taxon>Pseudomonadati</taxon>
        <taxon>Pseudomonadota</taxon>
        <taxon>Gammaproteobacteria</taxon>
        <taxon>Moraxellales</taxon>
        <taxon>Moraxellaceae</taxon>
        <taxon>Acinetobacter</taxon>
    </lineage>
</organism>
<evidence type="ECO:0000256" key="1">
    <source>
        <dbReference type="SAM" id="MobiDB-lite"/>
    </source>
</evidence>
<feature type="compositionally biased region" description="Polar residues" evidence="1">
    <location>
        <begin position="1"/>
        <end position="10"/>
    </location>
</feature>
<proteinExistence type="predicted"/>
<feature type="compositionally biased region" description="Polar residues" evidence="1">
    <location>
        <begin position="38"/>
        <end position="52"/>
    </location>
</feature>
<reference evidence="2 3" key="1">
    <citation type="submission" date="2009-07" db="EMBL/GenBank/DDBJ databases">
        <authorList>
            <person name="Madupu R."/>
            <person name="Durkin A.S."/>
            <person name="Torralba M."/>
            <person name="Methe B."/>
            <person name="Sutton G.G."/>
            <person name="Strausberg R.L."/>
            <person name="Nelson K.E."/>
        </authorList>
    </citation>
    <scope>NUCLEOTIDE SEQUENCE [LARGE SCALE GENOMIC DNA]</scope>
    <source>
        <strain evidence="2 3">SK82</strain>
    </source>
</reference>
<evidence type="ECO:0000313" key="3">
    <source>
        <dbReference type="Proteomes" id="UP000018419"/>
    </source>
</evidence>
<dbReference type="Proteomes" id="UP000018419">
    <property type="component" value="Unassembled WGS sequence"/>
</dbReference>
<evidence type="ECO:0000313" key="2">
    <source>
        <dbReference type="EMBL" id="EET82176.1"/>
    </source>
</evidence>
<keyword evidence="3" id="KW-1185">Reference proteome</keyword>
<gene>
    <name evidence="2" type="ORF">ACIRA0001_2903</name>
</gene>
<sequence>MISILSQTRTAKAKKQSSNKGTGSTEISDTEQFYDYMNDQSQSNNSVEQQHS</sequence>
<name>A0ABP2GKE4_ACIRA</name>
<feature type="compositionally biased region" description="Polar residues" evidence="1">
    <location>
        <begin position="18"/>
        <end position="31"/>
    </location>
</feature>
<protein>
    <submittedName>
        <fullName evidence="2">Uncharacterized protein</fullName>
    </submittedName>
</protein>
<feature type="region of interest" description="Disordered" evidence="1">
    <location>
        <begin position="1"/>
        <end position="52"/>
    </location>
</feature>